<dbReference type="Pfam" id="PF09935">
    <property type="entry name" value="DUF2167"/>
    <property type="match status" value="1"/>
</dbReference>
<keyword evidence="4" id="KW-1185">Reference proteome</keyword>
<organism evidence="3 4">
    <name type="scientific">Alteromonas ponticola</name>
    <dbReference type="NCBI Taxonomy" id="2720613"/>
    <lineage>
        <taxon>Bacteria</taxon>
        <taxon>Pseudomonadati</taxon>
        <taxon>Pseudomonadota</taxon>
        <taxon>Gammaproteobacteria</taxon>
        <taxon>Alteromonadales</taxon>
        <taxon>Alteromonadaceae</taxon>
        <taxon>Alteromonas/Salinimonas group</taxon>
        <taxon>Alteromonas</taxon>
    </lineage>
</organism>
<accession>A0ABX1R4K7</accession>
<evidence type="ECO:0000313" key="3">
    <source>
        <dbReference type="EMBL" id="NMH60586.1"/>
    </source>
</evidence>
<sequence>MLALGLTQAILFSPFLNAQVLNTEVGATAEPTETTTALSEEEIKHRDYLEWADAFEASLTYQTGKITLPGGKATLNVPENYYYLSPEDTKRVLEEAWQNPEGELMLGMLFPQQYRVLDDASWGVTIEYTADGYVSDDDAADIDYDDLLKEMKKDTQAESKWRQEHGFPAIELVGWAEQPYYDANTHKLYWAKELIFGENEARTLNYNVRALGRQGYMEMNFIANINQLEEVNTSRDEVLAMVSFNEGHKYSEFDPDIDNVAAYGIGGLIAGKVLAKTGFLALALVFLKKFWFVLLVPLYWLRKKIFSRKATTE</sequence>
<keyword evidence="1" id="KW-0472">Membrane</keyword>
<feature type="transmembrane region" description="Helical" evidence="1">
    <location>
        <begin position="279"/>
        <end position="301"/>
    </location>
</feature>
<comment type="caution">
    <text evidence="3">The sequence shown here is derived from an EMBL/GenBank/DDBJ whole genome shotgun (WGS) entry which is preliminary data.</text>
</comment>
<dbReference type="EMBL" id="JAATNW010000005">
    <property type="protein sequence ID" value="NMH60586.1"/>
    <property type="molecule type" value="Genomic_DNA"/>
</dbReference>
<protein>
    <submittedName>
        <fullName evidence="3">DUF2167 domain-containing protein</fullName>
    </submittedName>
</protein>
<evidence type="ECO:0000256" key="2">
    <source>
        <dbReference type="SAM" id="SignalP"/>
    </source>
</evidence>
<feature type="chain" id="PRO_5047465514" evidence="2">
    <location>
        <begin position="19"/>
        <end position="313"/>
    </location>
</feature>
<keyword evidence="2" id="KW-0732">Signal</keyword>
<keyword evidence="1" id="KW-0812">Transmembrane</keyword>
<evidence type="ECO:0000256" key="1">
    <source>
        <dbReference type="SAM" id="Phobius"/>
    </source>
</evidence>
<name>A0ABX1R4K7_9ALTE</name>
<reference evidence="3 4" key="1">
    <citation type="submission" date="2020-03" db="EMBL/GenBank/DDBJ databases">
        <title>Alteromonas ponticola sp. nov., isolated from seawater.</title>
        <authorList>
            <person name="Yoon J.-H."/>
            <person name="Kim Y.-O."/>
        </authorList>
    </citation>
    <scope>NUCLEOTIDE SEQUENCE [LARGE SCALE GENOMIC DNA]</scope>
    <source>
        <strain evidence="3 4">MYP5</strain>
    </source>
</reference>
<dbReference type="Proteomes" id="UP000709336">
    <property type="component" value="Unassembled WGS sequence"/>
</dbReference>
<keyword evidence="1" id="KW-1133">Transmembrane helix</keyword>
<evidence type="ECO:0000313" key="4">
    <source>
        <dbReference type="Proteomes" id="UP000709336"/>
    </source>
</evidence>
<dbReference type="InterPro" id="IPR018682">
    <property type="entry name" value="DUF2167_membr"/>
</dbReference>
<feature type="signal peptide" evidence="2">
    <location>
        <begin position="1"/>
        <end position="18"/>
    </location>
</feature>
<gene>
    <name evidence="3" type="ORF">HCJ96_11180</name>
</gene>
<proteinExistence type="predicted"/>